<keyword evidence="3" id="KW-1185">Reference proteome</keyword>
<feature type="compositionally biased region" description="Polar residues" evidence="1">
    <location>
        <begin position="672"/>
        <end position="682"/>
    </location>
</feature>
<organism evidence="2 3">
    <name type="scientific">Lupinus luteus</name>
    <name type="common">European yellow lupine</name>
    <dbReference type="NCBI Taxonomy" id="3873"/>
    <lineage>
        <taxon>Eukaryota</taxon>
        <taxon>Viridiplantae</taxon>
        <taxon>Streptophyta</taxon>
        <taxon>Embryophyta</taxon>
        <taxon>Tracheophyta</taxon>
        <taxon>Spermatophyta</taxon>
        <taxon>Magnoliopsida</taxon>
        <taxon>eudicotyledons</taxon>
        <taxon>Gunneridae</taxon>
        <taxon>Pentapetalae</taxon>
        <taxon>rosids</taxon>
        <taxon>fabids</taxon>
        <taxon>Fabales</taxon>
        <taxon>Fabaceae</taxon>
        <taxon>Papilionoideae</taxon>
        <taxon>50 kb inversion clade</taxon>
        <taxon>genistoids sensu lato</taxon>
        <taxon>core genistoids</taxon>
        <taxon>Genisteae</taxon>
        <taxon>Lupinus</taxon>
    </lineage>
</organism>
<evidence type="ECO:0000313" key="3">
    <source>
        <dbReference type="Proteomes" id="UP001497480"/>
    </source>
</evidence>
<dbReference type="EMBL" id="CAXHTB010000001">
    <property type="protein sequence ID" value="CAL0299853.1"/>
    <property type="molecule type" value="Genomic_DNA"/>
</dbReference>
<feature type="compositionally biased region" description="Polar residues" evidence="1">
    <location>
        <begin position="1"/>
        <end position="16"/>
    </location>
</feature>
<feature type="region of interest" description="Disordered" evidence="1">
    <location>
        <begin position="1"/>
        <end position="68"/>
    </location>
</feature>
<dbReference type="PANTHER" id="PTHR36022">
    <property type="entry name" value="GPI-ANCHORED ADHESIN-LIKE PROTEIN"/>
    <property type="match status" value="1"/>
</dbReference>
<reference evidence="2 3" key="1">
    <citation type="submission" date="2024-03" db="EMBL/GenBank/DDBJ databases">
        <authorList>
            <person name="Martinez-Hernandez J."/>
        </authorList>
    </citation>
    <scope>NUCLEOTIDE SEQUENCE [LARGE SCALE GENOMIC DNA]</scope>
</reference>
<gene>
    <name evidence="2" type="ORF">LLUT_LOCUS913</name>
</gene>
<comment type="caution">
    <text evidence="2">The sequence shown here is derived from an EMBL/GenBank/DDBJ whole genome shotgun (WGS) entry which is preliminary data.</text>
</comment>
<feature type="region of interest" description="Disordered" evidence="1">
    <location>
        <begin position="83"/>
        <end position="225"/>
    </location>
</feature>
<feature type="region of interest" description="Disordered" evidence="1">
    <location>
        <begin position="656"/>
        <end position="682"/>
    </location>
</feature>
<feature type="region of interest" description="Disordered" evidence="1">
    <location>
        <begin position="239"/>
        <end position="258"/>
    </location>
</feature>
<evidence type="ECO:0000256" key="1">
    <source>
        <dbReference type="SAM" id="MobiDB-lite"/>
    </source>
</evidence>
<feature type="compositionally biased region" description="Polar residues" evidence="1">
    <location>
        <begin position="194"/>
        <end position="225"/>
    </location>
</feature>
<name>A0AAV1VSC0_LUPLU</name>
<sequence length="682" mass="73693">MGSNVISMSLTMSRAFSSKKPSSLPPPPTPTTIGTSYTKKKRSPRSPLQDLNRISSSSNSSYASSNVSFEPPKGCLRFLSSSSFKTPVHRPKNLSKTPNSVTDVPALKQSKSKSSKENLSKGNNGLQTKRLRSHKAPRTVRKNPPCLKQWQSGSRTSQKSKPCSALNGHGKILPRLPPSSEEVKRKEDNLEGVNYSSGEHSQLKSCHSDATMTPLSEKLTGSDSDNTVYGDVEENLNKSISRTPPIHSSVSPEIQGGSSLVSTTTPACYGAGYVVSGVTDKRKCRPRGILTVEDKYSGFDKMGASSFDDDEKKMTGVNNHVSPSLLPSPSEALVLWLSSPRNKGKKVLSRKSEIILSTHQGIVESASLGYSASPSSSSKSFWNISDSSDLSGAANGAGRKLSPSISPTGLSECQAPVNPILSPSYPCILFSPNSTPSFRPHGSEKEKNDHHILMDGNSPFSPNSLSSGNVIRTPRSDSSSGLHIGLSLVHADNPKEDNFNPDLISLTGFPFSQELSLNSSAPLKDSVNSSFQFDCSTVPYESFDLSKLPNFLDDKDPWLSRSTIENASQSRMRMSWREGISQYEDDEFDHCRCLSDEEDHANNCGNNRLSDPRVNVEVDADKNLNCDVGIAKTEDNELEIDRPGKEIFTAIVSSSSGAESISTDGGGLVASTEGSDWNSFYD</sequence>
<evidence type="ECO:0000313" key="2">
    <source>
        <dbReference type="EMBL" id="CAL0299853.1"/>
    </source>
</evidence>
<feature type="compositionally biased region" description="Polar residues" evidence="1">
    <location>
        <begin position="149"/>
        <end position="161"/>
    </location>
</feature>
<feature type="compositionally biased region" description="Low complexity" evidence="1">
    <location>
        <begin position="55"/>
        <end position="68"/>
    </location>
</feature>
<dbReference type="AlphaFoldDB" id="A0AAV1VSC0"/>
<protein>
    <submittedName>
        <fullName evidence="2">Uncharacterized protein</fullName>
    </submittedName>
</protein>
<proteinExistence type="predicted"/>
<feature type="compositionally biased region" description="Basic residues" evidence="1">
    <location>
        <begin position="129"/>
        <end position="141"/>
    </location>
</feature>
<dbReference type="PANTHER" id="PTHR36022:SF1">
    <property type="entry name" value="GPI-ANCHORED ADHESIN-LIKE PROTEIN"/>
    <property type="match status" value="1"/>
</dbReference>
<dbReference type="Proteomes" id="UP001497480">
    <property type="component" value="Unassembled WGS sequence"/>
</dbReference>
<accession>A0AAV1VSC0</accession>